<dbReference type="InterPro" id="IPR038765">
    <property type="entry name" value="Papain-like_cys_pep_sf"/>
</dbReference>
<evidence type="ECO:0000256" key="4">
    <source>
        <dbReference type="ARBA" id="ARBA00022786"/>
    </source>
</evidence>
<evidence type="ECO:0000256" key="9">
    <source>
        <dbReference type="PIRSR" id="PIRSR013503-2"/>
    </source>
</evidence>
<evidence type="ECO:0000313" key="12">
    <source>
        <dbReference type="RefSeq" id="XP_003746508.1"/>
    </source>
</evidence>
<dbReference type="GO" id="GO:0004843">
    <property type="term" value="F:cysteine-type deubiquitinase activity"/>
    <property type="evidence" value="ECO:0007669"/>
    <property type="project" value="UniProtKB-UniRule"/>
</dbReference>
<dbReference type="Pfam" id="PF10275">
    <property type="entry name" value="Peptidase_C65"/>
    <property type="match status" value="1"/>
</dbReference>
<dbReference type="PIRSF" id="PIRSF013503">
    <property type="entry name" value="Ubiquitin_thioesterase_Otubain"/>
    <property type="match status" value="1"/>
</dbReference>
<reference evidence="12" key="1">
    <citation type="submission" date="2025-08" db="UniProtKB">
        <authorList>
            <consortium name="RefSeq"/>
        </authorList>
    </citation>
    <scope>IDENTIFICATION</scope>
</reference>
<gene>
    <name evidence="12" type="primary">LOC100899799</name>
</gene>
<feature type="domain" description="OTU" evidence="10">
    <location>
        <begin position="75"/>
        <end position="268"/>
    </location>
</feature>
<evidence type="ECO:0000256" key="2">
    <source>
        <dbReference type="ARBA" id="ARBA00006579"/>
    </source>
</evidence>
<evidence type="ECO:0000256" key="5">
    <source>
        <dbReference type="ARBA" id="ARBA00022801"/>
    </source>
</evidence>
<dbReference type="CDD" id="cd22763">
    <property type="entry name" value="OTUB1"/>
    <property type="match status" value="1"/>
</dbReference>
<evidence type="ECO:0000256" key="7">
    <source>
        <dbReference type="PIRNR" id="PIRNR013503"/>
    </source>
</evidence>
<evidence type="ECO:0000256" key="8">
    <source>
        <dbReference type="PIRSR" id="PIRSR013503-1"/>
    </source>
</evidence>
<feature type="site" description="Interacts with free ubiquitin" evidence="9">
    <location>
        <position position="262"/>
    </location>
</feature>
<feature type="site" description="Interacts with free ubiquitin" evidence="9">
    <location>
        <position position="257"/>
    </location>
</feature>
<keyword evidence="4 7" id="KW-0833">Ubl conjugation pathway</keyword>
<dbReference type="GO" id="GO:0006508">
    <property type="term" value="P:proteolysis"/>
    <property type="evidence" value="ECO:0007669"/>
    <property type="project" value="UniProtKB-KW"/>
</dbReference>
<dbReference type="GO" id="GO:0005634">
    <property type="term" value="C:nucleus"/>
    <property type="evidence" value="ECO:0007669"/>
    <property type="project" value="TreeGrafter"/>
</dbReference>
<dbReference type="FunFam" id="1.20.1300.20:FF:000001">
    <property type="entry name" value="Ubiquitin thioesterase OTUB1"/>
    <property type="match status" value="1"/>
</dbReference>
<evidence type="ECO:0000256" key="6">
    <source>
        <dbReference type="ARBA" id="ARBA00022807"/>
    </source>
</evidence>
<protein>
    <recommendedName>
        <fullName evidence="7">Ubiquitin thioesterase</fullName>
        <ecNumber evidence="7">3.4.19.12</ecNumber>
    </recommendedName>
</protein>
<keyword evidence="11" id="KW-1185">Reference proteome</keyword>
<comment type="catalytic activity">
    <reaction evidence="1 7">
        <text>Thiol-dependent hydrolysis of ester, thioester, amide, peptide and isopeptide bonds formed by the C-terminal Gly of ubiquitin (a 76-residue protein attached to proteins as an intracellular targeting signal).</text>
        <dbReference type="EC" id="3.4.19.12"/>
    </reaction>
</comment>
<dbReference type="KEGG" id="goe:100899799"/>
<dbReference type="AlphaFoldDB" id="A0AAJ6QWR3"/>
<dbReference type="Gene3D" id="1.20.1300.20">
    <property type="entry name" value="Peptidase C65 Otubain, subdomain 2"/>
    <property type="match status" value="1"/>
</dbReference>
<feature type="active site" evidence="8">
    <location>
        <position position="261"/>
    </location>
</feature>
<keyword evidence="3 7" id="KW-0645">Protease</keyword>
<feature type="site" description="Interacts with free ubiquitin" evidence="9">
    <location>
        <position position="230"/>
    </location>
</feature>
<dbReference type="PANTHER" id="PTHR12931:SF15">
    <property type="entry name" value="UBIQUITIN THIOESTERASE OTUBAIN-LIKE"/>
    <property type="match status" value="1"/>
</dbReference>
<dbReference type="GeneID" id="100899799"/>
<accession>A0AAJ6QWR3</accession>
<evidence type="ECO:0000259" key="10">
    <source>
        <dbReference type="PROSITE" id="PS50802"/>
    </source>
</evidence>
<keyword evidence="6 7" id="KW-0788">Thiol protease</keyword>
<dbReference type="GO" id="GO:0043130">
    <property type="term" value="F:ubiquitin binding"/>
    <property type="evidence" value="ECO:0007669"/>
    <property type="project" value="UniProtKB-UniRule"/>
</dbReference>
<feature type="active site" description="Nucleophile" evidence="8">
    <location>
        <position position="86"/>
    </location>
</feature>
<evidence type="ECO:0000256" key="3">
    <source>
        <dbReference type="ARBA" id="ARBA00022670"/>
    </source>
</evidence>
<feature type="active site" evidence="8">
    <location>
        <position position="83"/>
    </location>
</feature>
<sequence>MSNDNGEGSNSVTAVAAEMNQDEAIIAQEKAIEKEISESIPLIDQKKPLTGLEMEYAADDAVYQEKLRDLESRFGFIRKARPDGNCFYRAFGFNYLESMLSDRDELRRFKDLLTRSREELITLGLSEFAVDDFHEVFCDVLRRLEEKPTILELHSIFNDRALSEYLVVYLRLLTSGQLQKECDFFGAFIEGHRTLKDFCKQEVEPMYRESDHIHIIGLTRCLGIGVRVLYMDRASTDGKVIQHTFPDDATPRVFLLYRPGHYDILYPIGNAESERK</sequence>
<dbReference type="InterPro" id="IPR003323">
    <property type="entry name" value="OTU_dom"/>
</dbReference>
<dbReference type="Proteomes" id="UP000694867">
    <property type="component" value="Unplaced"/>
</dbReference>
<evidence type="ECO:0000313" key="11">
    <source>
        <dbReference type="Proteomes" id="UP000694867"/>
    </source>
</evidence>
<proteinExistence type="inferred from homology"/>
<feature type="site" description="Interacts with free ubiquitin" evidence="9">
    <location>
        <position position="232"/>
    </location>
</feature>
<dbReference type="InterPro" id="IPR042467">
    <property type="entry name" value="Peptidase_C65_otubain_sub2"/>
</dbReference>
<dbReference type="SUPFAM" id="SSF54001">
    <property type="entry name" value="Cysteine proteinases"/>
    <property type="match status" value="1"/>
</dbReference>
<organism evidence="11 12">
    <name type="scientific">Galendromus occidentalis</name>
    <name type="common">western predatory mite</name>
    <dbReference type="NCBI Taxonomy" id="34638"/>
    <lineage>
        <taxon>Eukaryota</taxon>
        <taxon>Metazoa</taxon>
        <taxon>Ecdysozoa</taxon>
        <taxon>Arthropoda</taxon>
        <taxon>Chelicerata</taxon>
        <taxon>Arachnida</taxon>
        <taxon>Acari</taxon>
        <taxon>Parasitiformes</taxon>
        <taxon>Mesostigmata</taxon>
        <taxon>Gamasina</taxon>
        <taxon>Phytoseioidea</taxon>
        <taxon>Phytoseiidae</taxon>
        <taxon>Typhlodrominae</taxon>
        <taxon>Galendromus</taxon>
    </lineage>
</organism>
<dbReference type="RefSeq" id="XP_003746508.1">
    <property type="nucleotide sequence ID" value="XM_003746460.2"/>
</dbReference>
<dbReference type="InterPro" id="IPR016615">
    <property type="entry name" value="Otubain"/>
</dbReference>
<feature type="site" description="Interacts with free ubiquitin" evidence="9">
    <location>
        <position position="216"/>
    </location>
</feature>
<dbReference type="Gene3D" id="3.30.200.60">
    <property type="entry name" value="Peptidase C65 Otubain, subdomain 1"/>
    <property type="match status" value="1"/>
</dbReference>
<dbReference type="InterPro" id="IPR042468">
    <property type="entry name" value="Peptidase_C65_otubain_sub1"/>
</dbReference>
<dbReference type="GO" id="GO:0071108">
    <property type="term" value="P:protein K48-linked deubiquitination"/>
    <property type="evidence" value="ECO:0007669"/>
    <property type="project" value="TreeGrafter"/>
</dbReference>
<dbReference type="PROSITE" id="PS50802">
    <property type="entry name" value="OTU"/>
    <property type="match status" value="1"/>
</dbReference>
<keyword evidence="5 7" id="KW-0378">Hydrolase</keyword>
<comment type="similarity">
    <text evidence="2 7">Belongs to the peptidase C65 family.</text>
</comment>
<dbReference type="InterPro" id="IPR019400">
    <property type="entry name" value="Peptidase_C65_otubain"/>
</dbReference>
<name>A0AAJ6QWR3_9ACAR</name>
<dbReference type="EC" id="3.4.19.12" evidence="7"/>
<dbReference type="PANTHER" id="PTHR12931">
    <property type="entry name" value="UBIQUITIN THIOLESTERASE PROTEIN OTUB"/>
    <property type="match status" value="1"/>
</dbReference>
<evidence type="ECO:0000256" key="1">
    <source>
        <dbReference type="ARBA" id="ARBA00000707"/>
    </source>
</evidence>